<evidence type="ECO:0000313" key="1">
    <source>
        <dbReference type="EMBL" id="MBA0611286.1"/>
    </source>
</evidence>
<keyword evidence="2" id="KW-1185">Reference proteome</keyword>
<name>A0A7J8RD54_GOSDV</name>
<evidence type="ECO:0000313" key="2">
    <source>
        <dbReference type="Proteomes" id="UP000593561"/>
    </source>
</evidence>
<organism evidence="1 2">
    <name type="scientific">Gossypium davidsonii</name>
    <name type="common">Davidson's cotton</name>
    <name type="synonym">Gossypium klotzschianum subsp. davidsonii</name>
    <dbReference type="NCBI Taxonomy" id="34287"/>
    <lineage>
        <taxon>Eukaryota</taxon>
        <taxon>Viridiplantae</taxon>
        <taxon>Streptophyta</taxon>
        <taxon>Embryophyta</taxon>
        <taxon>Tracheophyta</taxon>
        <taxon>Spermatophyta</taxon>
        <taxon>Magnoliopsida</taxon>
        <taxon>eudicotyledons</taxon>
        <taxon>Gunneridae</taxon>
        <taxon>Pentapetalae</taxon>
        <taxon>rosids</taxon>
        <taxon>malvids</taxon>
        <taxon>Malvales</taxon>
        <taxon>Malvaceae</taxon>
        <taxon>Malvoideae</taxon>
        <taxon>Gossypium</taxon>
    </lineage>
</organism>
<dbReference type="Proteomes" id="UP000593561">
    <property type="component" value="Unassembled WGS sequence"/>
</dbReference>
<gene>
    <name evidence="1" type="ORF">Godav_011985</name>
</gene>
<dbReference type="EMBL" id="JABFAC010000004">
    <property type="protein sequence ID" value="MBA0611286.1"/>
    <property type="molecule type" value="Genomic_DNA"/>
</dbReference>
<sequence>DILELKNSFDSLGIIGGVFNALSEVQREDIFSRLLLDPKKSILSRLISLVGNFVAIGGVFNENLLGVLMISFRYGELDNKGAAYVMFIRSIEVTKLGMAKARAIKIAVKMFYSKGWYEKVPLVIQFDLCVVLKWLLIWSYKPWMLWNLV</sequence>
<dbReference type="AlphaFoldDB" id="A0A7J8RD54"/>
<feature type="non-terminal residue" evidence="1">
    <location>
        <position position="1"/>
    </location>
</feature>
<comment type="caution">
    <text evidence="1">The sequence shown here is derived from an EMBL/GenBank/DDBJ whole genome shotgun (WGS) entry which is preliminary data.</text>
</comment>
<proteinExistence type="predicted"/>
<protein>
    <submittedName>
        <fullName evidence="1">Uncharacterized protein</fullName>
    </submittedName>
</protein>
<feature type="non-terminal residue" evidence="1">
    <location>
        <position position="149"/>
    </location>
</feature>
<accession>A0A7J8RD54</accession>
<reference evidence="1 2" key="1">
    <citation type="journal article" date="2019" name="Genome Biol. Evol.">
        <title>Insights into the evolution of the New World diploid cottons (Gossypium, subgenus Houzingenia) based on genome sequencing.</title>
        <authorList>
            <person name="Grover C.E."/>
            <person name="Arick M.A. 2nd"/>
            <person name="Thrash A."/>
            <person name="Conover J.L."/>
            <person name="Sanders W.S."/>
            <person name="Peterson D.G."/>
            <person name="Frelichowski J.E."/>
            <person name="Scheffler J.A."/>
            <person name="Scheffler B.E."/>
            <person name="Wendel J.F."/>
        </authorList>
    </citation>
    <scope>NUCLEOTIDE SEQUENCE [LARGE SCALE GENOMIC DNA]</scope>
    <source>
        <strain evidence="1">27</strain>
        <tissue evidence="1">Leaf</tissue>
    </source>
</reference>